<dbReference type="EMBL" id="LAZR01002683">
    <property type="protein sequence ID" value="KKN26909.1"/>
    <property type="molecule type" value="Genomic_DNA"/>
</dbReference>
<name>A0A0F9P9U2_9ZZZZ</name>
<evidence type="ECO:0000313" key="1">
    <source>
        <dbReference type="EMBL" id="KKN26909.1"/>
    </source>
</evidence>
<dbReference type="AlphaFoldDB" id="A0A0F9P9U2"/>
<gene>
    <name evidence="1" type="ORF">LCGC14_0869810</name>
</gene>
<protein>
    <submittedName>
        <fullName evidence="1">Uncharacterized protein</fullName>
    </submittedName>
</protein>
<organism evidence="1">
    <name type="scientific">marine sediment metagenome</name>
    <dbReference type="NCBI Taxonomy" id="412755"/>
    <lineage>
        <taxon>unclassified sequences</taxon>
        <taxon>metagenomes</taxon>
        <taxon>ecological metagenomes</taxon>
    </lineage>
</organism>
<accession>A0A0F9P9U2</accession>
<reference evidence="1" key="1">
    <citation type="journal article" date="2015" name="Nature">
        <title>Complex archaea that bridge the gap between prokaryotes and eukaryotes.</title>
        <authorList>
            <person name="Spang A."/>
            <person name="Saw J.H."/>
            <person name="Jorgensen S.L."/>
            <person name="Zaremba-Niedzwiedzka K."/>
            <person name="Martijn J."/>
            <person name="Lind A.E."/>
            <person name="van Eijk R."/>
            <person name="Schleper C."/>
            <person name="Guy L."/>
            <person name="Ettema T.J."/>
        </authorList>
    </citation>
    <scope>NUCLEOTIDE SEQUENCE</scope>
</reference>
<comment type="caution">
    <text evidence="1">The sequence shown here is derived from an EMBL/GenBank/DDBJ whole genome shotgun (WGS) entry which is preliminary data.</text>
</comment>
<proteinExistence type="predicted"/>
<sequence length="125" mass="14778">MEVQETIQGTTRMNSQMIKAMKVKDRLHLEIRKAFIPEMVLSLSDDAIYPFVQRANMAYDRGLLEGLRIFICYNRARQFLLWLIHQSLHMDTECKYCPFLDSIYDVLDSFFQVPQSFEFSVVKIT</sequence>